<dbReference type="AlphaFoldDB" id="A0A370T9Z0"/>
<feature type="active site" description="Proton acceptor" evidence="5">
    <location>
        <position position="141"/>
    </location>
</feature>
<name>A0A370T9Z0_9HELO</name>
<dbReference type="InterPro" id="IPR002640">
    <property type="entry name" value="Arylesterase"/>
</dbReference>
<organism evidence="7 8">
    <name type="scientific">Venustampulla echinocandica</name>
    <dbReference type="NCBI Taxonomy" id="2656787"/>
    <lineage>
        <taxon>Eukaryota</taxon>
        <taxon>Fungi</taxon>
        <taxon>Dikarya</taxon>
        <taxon>Ascomycota</taxon>
        <taxon>Pezizomycotina</taxon>
        <taxon>Leotiomycetes</taxon>
        <taxon>Helotiales</taxon>
        <taxon>Pleuroascaceae</taxon>
        <taxon>Venustampulla</taxon>
    </lineage>
</organism>
<dbReference type="InterPro" id="IPR011042">
    <property type="entry name" value="6-blade_b-propeller_TolB-like"/>
</dbReference>
<dbReference type="GO" id="GO:0004064">
    <property type="term" value="F:arylesterase activity"/>
    <property type="evidence" value="ECO:0007669"/>
    <property type="project" value="InterPro"/>
</dbReference>
<evidence type="ECO:0000313" key="8">
    <source>
        <dbReference type="Proteomes" id="UP000254866"/>
    </source>
</evidence>
<keyword evidence="4" id="KW-0325">Glycoprotein</keyword>
<feature type="binding site" evidence="6">
    <location>
        <position position="72"/>
    </location>
    <ligand>
        <name>Ca(2+)</name>
        <dbReference type="ChEBI" id="CHEBI:29108"/>
        <label>1</label>
        <note>catalytic</note>
    </ligand>
</feature>
<keyword evidence="8" id="KW-1185">Reference proteome</keyword>
<dbReference type="Gene3D" id="2.120.10.30">
    <property type="entry name" value="TolB, C-terminal domain"/>
    <property type="match status" value="1"/>
</dbReference>
<feature type="binding site" evidence="6">
    <location>
        <position position="258"/>
    </location>
    <ligand>
        <name>Ca(2+)</name>
        <dbReference type="ChEBI" id="CHEBI:29108"/>
        <label>1</label>
        <note>catalytic</note>
    </ligand>
</feature>
<dbReference type="EMBL" id="NPIC01000015">
    <property type="protein sequence ID" value="RDL30466.1"/>
    <property type="molecule type" value="Genomic_DNA"/>
</dbReference>
<evidence type="ECO:0000256" key="6">
    <source>
        <dbReference type="PIRSR" id="PIRSR602640-2"/>
    </source>
</evidence>
<proteinExistence type="inferred from homology"/>
<keyword evidence="6" id="KW-0479">Metal-binding</keyword>
<dbReference type="OrthoDB" id="3590633at2759"/>
<sequence>MAPPETAASPFRFAFPLLAVLTVLVSLFSRPAVQLYAFRNKDRVASLTRYANNSSINSDHCAVNYDANACEDVVVHFASSTAFIACGNPAERVHWYPPACAHNAAARSEDSFQEDLFKYDIKKKRTTKLRIEGLSGDFINHGVDVYGLPEDPTKVNIFAVNHGRGGDSIMIFSHVLGSDSVQLVRQARHPGIKTANGVAAVGPFGFFITNDHYFAGGILRKIEDFFGPWPWATDVQYCDASGDATVCHRVSERHPGFNGIAVSKDKKTLFVGDSKIGVLTIFNITEDKSLIKANSIPLGGAADNIKLLPNNGDIIISIFPILEDLPLYKANVHSLGKDLLVPTAALRLRKKNGYTPELVYKGDGSGISYMTVAAIDPNNRVLIAGGVLQYGGFAVCNLDEKTLV</sequence>
<dbReference type="InterPro" id="IPR051288">
    <property type="entry name" value="Serum_paraoxonase/arylesterase"/>
</dbReference>
<feature type="binding site" evidence="6">
    <location>
        <position position="303"/>
    </location>
    <ligand>
        <name>Ca(2+)</name>
        <dbReference type="ChEBI" id="CHEBI:29108"/>
        <label>1</label>
        <note>catalytic</note>
    </ligand>
</feature>
<dbReference type="GeneID" id="43603193"/>
<dbReference type="Proteomes" id="UP000254866">
    <property type="component" value="Unassembled WGS sequence"/>
</dbReference>
<comment type="similarity">
    <text evidence="1">Belongs to the paraoxonase family.</text>
</comment>
<feature type="binding site" evidence="6">
    <location>
        <position position="304"/>
    </location>
    <ligand>
        <name>Ca(2+)</name>
        <dbReference type="ChEBI" id="CHEBI:29108"/>
        <label>1</label>
        <note>catalytic</note>
    </ligand>
</feature>
<keyword evidence="3" id="KW-1015">Disulfide bond</keyword>
<dbReference type="PANTHER" id="PTHR11799">
    <property type="entry name" value="PARAOXONASE"/>
    <property type="match status" value="1"/>
</dbReference>
<evidence type="ECO:0000256" key="4">
    <source>
        <dbReference type="ARBA" id="ARBA00023180"/>
    </source>
</evidence>
<evidence type="ECO:0000256" key="5">
    <source>
        <dbReference type="PIRSR" id="PIRSR602640-1"/>
    </source>
</evidence>
<dbReference type="PANTHER" id="PTHR11799:SF12">
    <property type="entry name" value="PARAOXONASE-RELATED"/>
    <property type="match status" value="1"/>
</dbReference>
<evidence type="ECO:0000256" key="2">
    <source>
        <dbReference type="ARBA" id="ARBA00022801"/>
    </source>
</evidence>
<evidence type="ECO:0000313" key="7">
    <source>
        <dbReference type="EMBL" id="RDL30466.1"/>
    </source>
</evidence>
<reference evidence="7 8" key="1">
    <citation type="journal article" date="2018" name="IMA Fungus">
        <title>IMA Genome-F 9: Draft genome sequence of Annulohypoxylon stygium, Aspergillus mulundensis, Berkeleyomyces basicola (syn. Thielaviopsis basicola), Ceratocystis smalleyi, two Cercospora beticola strains, Coleophoma cylindrospora, Fusarium fracticaudum, Phialophora cf. hyalina, and Morchella septimelata.</title>
        <authorList>
            <person name="Wingfield B.D."/>
            <person name="Bills G.F."/>
            <person name="Dong Y."/>
            <person name="Huang W."/>
            <person name="Nel W.J."/>
            <person name="Swalarsk-Parry B.S."/>
            <person name="Vaghefi N."/>
            <person name="Wilken P.M."/>
            <person name="An Z."/>
            <person name="de Beer Z.W."/>
            <person name="De Vos L."/>
            <person name="Chen L."/>
            <person name="Duong T.A."/>
            <person name="Gao Y."/>
            <person name="Hammerbacher A."/>
            <person name="Kikkert J.R."/>
            <person name="Li Y."/>
            <person name="Li H."/>
            <person name="Li K."/>
            <person name="Li Q."/>
            <person name="Liu X."/>
            <person name="Ma X."/>
            <person name="Naidoo K."/>
            <person name="Pethybridge S.J."/>
            <person name="Sun J."/>
            <person name="Steenkamp E.T."/>
            <person name="van der Nest M.A."/>
            <person name="van Wyk S."/>
            <person name="Wingfield M.J."/>
            <person name="Xiong C."/>
            <person name="Yue Q."/>
            <person name="Zhang X."/>
        </authorList>
    </citation>
    <scope>NUCLEOTIDE SEQUENCE [LARGE SCALE GENOMIC DNA]</scope>
    <source>
        <strain evidence="7 8">BP 5553</strain>
    </source>
</reference>
<comment type="caution">
    <text evidence="7">The sequence shown here is derived from an EMBL/GenBank/DDBJ whole genome shotgun (WGS) entry which is preliminary data.</text>
</comment>
<evidence type="ECO:0000256" key="3">
    <source>
        <dbReference type="ARBA" id="ARBA00023157"/>
    </source>
</evidence>
<comment type="cofactor">
    <cofactor evidence="6">
        <name>Ca(2+)</name>
        <dbReference type="ChEBI" id="CHEBI:29108"/>
    </cofactor>
    <text evidence="6">Binds 2 calcium ions per subunit.</text>
</comment>
<keyword evidence="2" id="KW-0378">Hydrolase</keyword>
<protein>
    <submittedName>
        <fullName evidence="7">Paraoxonase 2</fullName>
    </submittedName>
</protein>
<keyword evidence="6" id="KW-0106">Calcium</keyword>
<feature type="binding site" evidence="6">
    <location>
        <position position="196"/>
    </location>
    <ligand>
        <name>Ca(2+)</name>
        <dbReference type="ChEBI" id="CHEBI:29108"/>
        <label>1</label>
        <note>catalytic</note>
    </ligand>
</feature>
<gene>
    <name evidence="7" type="ORF">BP5553_10344</name>
</gene>
<dbReference type="GO" id="GO:0046872">
    <property type="term" value="F:metal ion binding"/>
    <property type="evidence" value="ECO:0007669"/>
    <property type="project" value="UniProtKB-KW"/>
</dbReference>
<dbReference type="SUPFAM" id="SSF63829">
    <property type="entry name" value="Calcium-dependent phosphotriesterase"/>
    <property type="match status" value="1"/>
</dbReference>
<evidence type="ECO:0000256" key="1">
    <source>
        <dbReference type="ARBA" id="ARBA00008595"/>
    </source>
</evidence>
<dbReference type="RefSeq" id="XP_031864991.1">
    <property type="nucleotide sequence ID" value="XM_032018967.1"/>
</dbReference>
<accession>A0A370T9Z0</accession>
<dbReference type="Pfam" id="PF01731">
    <property type="entry name" value="Arylesterase"/>
    <property type="match status" value="1"/>
</dbReference>